<protein>
    <submittedName>
        <fullName evidence="1">Uncharacterized protein</fullName>
    </submittedName>
</protein>
<dbReference type="AlphaFoldDB" id="A0A2A2KEM9"/>
<gene>
    <name evidence="1" type="ORF">WR25_17930</name>
</gene>
<dbReference type="Proteomes" id="UP000218231">
    <property type="component" value="Unassembled WGS sequence"/>
</dbReference>
<organism evidence="1 2">
    <name type="scientific">Diploscapter pachys</name>
    <dbReference type="NCBI Taxonomy" id="2018661"/>
    <lineage>
        <taxon>Eukaryota</taxon>
        <taxon>Metazoa</taxon>
        <taxon>Ecdysozoa</taxon>
        <taxon>Nematoda</taxon>
        <taxon>Chromadorea</taxon>
        <taxon>Rhabditida</taxon>
        <taxon>Rhabditina</taxon>
        <taxon>Rhabditomorpha</taxon>
        <taxon>Rhabditoidea</taxon>
        <taxon>Rhabditidae</taxon>
        <taxon>Diploscapter</taxon>
    </lineage>
</organism>
<evidence type="ECO:0000313" key="2">
    <source>
        <dbReference type="Proteomes" id="UP000218231"/>
    </source>
</evidence>
<sequence length="107" mass="13015">MDAQNEKRKKRYWIDKKFREKHLKQLVTPGDPIYSLYLRVDMDKWRETRNFGRTVQSVKDRINEKVAWIDKVMSGEKEERTMCFIVWREAKFVYLLVVLPGYPSKDN</sequence>
<proteinExistence type="predicted"/>
<reference evidence="1 2" key="1">
    <citation type="journal article" date="2017" name="Curr. Biol.">
        <title>Genome architecture and evolution of a unichromosomal asexual nematode.</title>
        <authorList>
            <person name="Fradin H."/>
            <person name="Zegar C."/>
            <person name="Gutwein M."/>
            <person name="Lucas J."/>
            <person name="Kovtun M."/>
            <person name="Corcoran D."/>
            <person name="Baugh L.R."/>
            <person name="Kiontke K."/>
            <person name="Gunsalus K."/>
            <person name="Fitch D.H."/>
            <person name="Piano F."/>
        </authorList>
    </citation>
    <scope>NUCLEOTIDE SEQUENCE [LARGE SCALE GENOMIC DNA]</scope>
    <source>
        <strain evidence="1">PF1309</strain>
    </source>
</reference>
<dbReference type="EMBL" id="LIAE01008826">
    <property type="protein sequence ID" value="PAV72328.1"/>
    <property type="molecule type" value="Genomic_DNA"/>
</dbReference>
<name>A0A2A2KEM9_9BILA</name>
<comment type="caution">
    <text evidence="1">The sequence shown here is derived from an EMBL/GenBank/DDBJ whole genome shotgun (WGS) entry which is preliminary data.</text>
</comment>
<evidence type="ECO:0000313" key="1">
    <source>
        <dbReference type="EMBL" id="PAV72328.1"/>
    </source>
</evidence>
<accession>A0A2A2KEM9</accession>
<keyword evidence="2" id="KW-1185">Reference proteome</keyword>